<protein>
    <submittedName>
        <fullName evidence="1">Uncharacterized protein</fullName>
    </submittedName>
</protein>
<dbReference type="Proteomes" id="UP001142055">
    <property type="component" value="Chromosome 2"/>
</dbReference>
<evidence type="ECO:0000313" key="2">
    <source>
        <dbReference type="Proteomes" id="UP001142055"/>
    </source>
</evidence>
<dbReference type="AlphaFoldDB" id="A0A9Q0M5A5"/>
<gene>
    <name evidence="1" type="ORF">RDWZM_005041</name>
</gene>
<feature type="non-terminal residue" evidence="1">
    <location>
        <position position="66"/>
    </location>
</feature>
<comment type="caution">
    <text evidence="1">The sequence shown here is derived from an EMBL/GenBank/DDBJ whole genome shotgun (WGS) entry which is preliminary data.</text>
</comment>
<name>A0A9Q0M5A5_BLOTA</name>
<dbReference type="EMBL" id="JAPWDV010000002">
    <property type="protein sequence ID" value="KAJ6219229.1"/>
    <property type="molecule type" value="Genomic_DNA"/>
</dbReference>
<proteinExistence type="predicted"/>
<organism evidence="1 2">
    <name type="scientific">Blomia tropicalis</name>
    <name type="common">Mite</name>
    <dbReference type="NCBI Taxonomy" id="40697"/>
    <lineage>
        <taxon>Eukaryota</taxon>
        <taxon>Metazoa</taxon>
        <taxon>Ecdysozoa</taxon>
        <taxon>Arthropoda</taxon>
        <taxon>Chelicerata</taxon>
        <taxon>Arachnida</taxon>
        <taxon>Acari</taxon>
        <taxon>Acariformes</taxon>
        <taxon>Sarcoptiformes</taxon>
        <taxon>Astigmata</taxon>
        <taxon>Glycyphagoidea</taxon>
        <taxon>Echimyopodidae</taxon>
        <taxon>Blomia</taxon>
    </lineage>
</organism>
<sequence length="66" mass="7367">MGSVMYGQSDVKEGGSAPYRLLRPDVDASFHNAVHCSYRIHELPIYRVKWKNMGMLAKVGDGSILI</sequence>
<reference evidence="1" key="1">
    <citation type="submission" date="2022-12" db="EMBL/GenBank/DDBJ databases">
        <title>Genome assemblies of Blomia tropicalis.</title>
        <authorList>
            <person name="Cui Y."/>
        </authorList>
    </citation>
    <scope>NUCLEOTIDE SEQUENCE</scope>
    <source>
        <tissue evidence="1">Adult mites</tissue>
    </source>
</reference>
<keyword evidence="2" id="KW-1185">Reference proteome</keyword>
<evidence type="ECO:0000313" key="1">
    <source>
        <dbReference type="EMBL" id="KAJ6219229.1"/>
    </source>
</evidence>
<accession>A0A9Q0M5A5</accession>